<dbReference type="InterPro" id="IPR004821">
    <property type="entry name" value="Cyt_trans-like"/>
</dbReference>
<dbReference type="RefSeq" id="WP_069549463.1">
    <property type="nucleotide sequence ID" value="NZ_CP050463.1"/>
</dbReference>
<reference evidence="4" key="1">
    <citation type="submission" date="2020-03" db="EMBL/GenBank/DDBJ databases">
        <title>Five strains of Vibrio campbellii isolated from Mariana Trench.</title>
        <authorList>
            <person name="Liang J."/>
            <person name="Zhang X.-H."/>
        </authorList>
    </citation>
    <scope>NUCLEOTIDE SEQUENCE</scope>
    <source>
        <strain evidence="4">LJC013</strain>
    </source>
</reference>
<organism evidence="4 5">
    <name type="scientific">Vibrio campbellii</name>
    <dbReference type="NCBI Taxonomy" id="680"/>
    <lineage>
        <taxon>Bacteria</taxon>
        <taxon>Pseudomonadati</taxon>
        <taxon>Pseudomonadota</taxon>
        <taxon>Gammaproteobacteria</taxon>
        <taxon>Vibrionales</taxon>
        <taxon>Vibrionaceae</taxon>
        <taxon>Vibrio</taxon>
    </lineage>
</organism>
<keyword evidence="2 4" id="KW-0548">Nucleotidyltransferase</keyword>
<keyword evidence="1" id="KW-0808">Transferase</keyword>
<dbReference type="Pfam" id="PF01467">
    <property type="entry name" value="CTP_transf_like"/>
    <property type="match status" value="1"/>
</dbReference>
<gene>
    <name evidence="4" type="ORF">HB762_11980</name>
</gene>
<dbReference type="Proteomes" id="UP001059912">
    <property type="component" value="Chromosome 1"/>
</dbReference>
<evidence type="ECO:0000259" key="3">
    <source>
        <dbReference type="Pfam" id="PF01467"/>
    </source>
</evidence>
<dbReference type="PANTHER" id="PTHR43793:SF1">
    <property type="entry name" value="FAD SYNTHASE"/>
    <property type="match status" value="1"/>
</dbReference>
<feature type="domain" description="Cytidyltransferase-like" evidence="3">
    <location>
        <begin position="5"/>
        <end position="124"/>
    </location>
</feature>
<evidence type="ECO:0000256" key="2">
    <source>
        <dbReference type="ARBA" id="ARBA00022695"/>
    </source>
</evidence>
<dbReference type="Gene3D" id="3.40.50.620">
    <property type="entry name" value="HUPs"/>
    <property type="match status" value="1"/>
</dbReference>
<dbReference type="InterPro" id="IPR014729">
    <property type="entry name" value="Rossmann-like_a/b/a_fold"/>
</dbReference>
<proteinExistence type="predicted"/>
<name>A0ABY5IGR3_9VIBR</name>
<protein>
    <submittedName>
        <fullName evidence="4">Adenylyltransferase/cytidyltransferase family protein</fullName>
    </submittedName>
</protein>
<dbReference type="InterPro" id="IPR050385">
    <property type="entry name" value="Archaeal_FAD_synthase"/>
</dbReference>
<keyword evidence="5" id="KW-1185">Reference proteome</keyword>
<dbReference type="GO" id="GO:0016779">
    <property type="term" value="F:nucleotidyltransferase activity"/>
    <property type="evidence" value="ECO:0007669"/>
    <property type="project" value="UniProtKB-KW"/>
</dbReference>
<evidence type="ECO:0000313" key="4">
    <source>
        <dbReference type="EMBL" id="UTZ32071.1"/>
    </source>
</evidence>
<accession>A0ABY5IGR3</accession>
<evidence type="ECO:0000256" key="1">
    <source>
        <dbReference type="ARBA" id="ARBA00022679"/>
    </source>
</evidence>
<dbReference type="SUPFAM" id="SSF52374">
    <property type="entry name" value="Nucleotidylyl transferase"/>
    <property type="match status" value="1"/>
</dbReference>
<dbReference type="EMBL" id="CP050470">
    <property type="protein sequence ID" value="UTZ32071.1"/>
    <property type="molecule type" value="Genomic_DNA"/>
</dbReference>
<sequence>MIRVLTYGTFDLFHVGHIRLLKRLKELGTELYVGVSSDEFNQKKGKNSFFSYEERSEIVGACKYVDFVFKEDCWEQKRGDIEFYGADIFAIGDDWKGEFDFLNDTCKVVYLPRTDDISTTKIKETLSSISKSELEKIEKSLHDIIGIVKTISAN</sequence>
<dbReference type="PANTHER" id="PTHR43793">
    <property type="entry name" value="FAD SYNTHASE"/>
    <property type="match status" value="1"/>
</dbReference>
<dbReference type="NCBIfam" id="TIGR00125">
    <property type="entry name" value="cyt_tran_rel"/>
    <property type="match status" value="1"/>
</dbReference>
<evidence type="ECO:0000313" key="5">
    <source>
        <dbReference type="Proteomes" id="UP001059912"/>
    </source>
</evidence>